<protein>
    <submittedName>
        <fullName evidence="1">Uncharacterized protein</fullName>
    </submittedName>
</protein>
<gene>
    <name evidence="1" type="ORF">L2740_04615</name>
</gene>
<name>A0A9X1ZEB6_9GAMM</name>
<dbReference type="EMBL" id="JAKILB010000002">
    <property type="protein sequence ID" value="MCL1137830.1"/>
    <property type="molecule type" value="Genomic_DNA"/>
</dbReference>
<dbReference type="RefSeq" id="WP_248948946.1">
    <property type="nucleotide sequence ID" value="NZ_JAKILB010000002.1"/>
</dbReference>
<evidence type="ECO:0000313" key="2">
    <source>
        <dbReference type="Proteomes" id="UP001139293"/>
    </source>
</evidence>
<dbReference type="AlphaFoldDB" id="A0A9X1ZEB6"/>
<proteinExistence type="predicted"/>
<sequence length="220" mass="25557">MDFISWRKRELHKEKFFIEDGILNKDLWEKAPVKVLFLMKEAYESSTETEQEWALNEYLASKTLKELGKPMWWSVAHWLDGLNKLIATGEVQSFDEGYKSDLKVEEAFQSCAIINIKKSAGQSSSAADDLSKYVDSDWELLLEQIKAINPDLIICGATYPLVAPKLGNPKKSAEWLYQAEGYYFVDFWHPSNQWPYKVKYYSLLSALKQSKELWQPLRVL</sequence>
<reference evidence="1" key="1">
    <citation type="submission" date="2022-01" db="EMBL/GenBank/DDBJ databases">
        <title>Whole genome-based taxonomy of the Shewanellaceae.</title>
        <authorList>
            <person name="Martin-Rodriguez A.J."/>
        </authorList>
    </citation>
    <scope>NUCLEOTIDE SEQUENCE</scope>
    <source>
        <strain evidence="1">KCTC 23973</strain>
    </source>
</reference>
<evidence type="ECO:0000313" key="1">
    <source>
        <dbReference type="EMBL" id="MCL1137830.1"/>
    </source>
</evidence>
<comment type="caution">
    <text evidence="1">The sequence shown here is derived from an EMBL/GenBank/DDBJ whole genome shotgun (WGS) entry which is preliminary data.</text>
</comment>
<accession>A0A9X1ZEB6</accession>
<dbReference type="Proteomes" id="UP001139293">
    <property type="component" value="Unassembled WGS sequence"/>
</dbReference>
<organism evidence="1 2">
    <name type="scientific">Shewanella pneumatophori</name>
    <dbReference type="NCBI Taxonomy" id="314092"/>
    <lineage>
        <taxon>Bacteria</taxon>
        <taxon>Pseudomonadati</taxon>
        <taxon>Pseudomonadota</taxon>
        <taxon>Gammaproteobacteria</taxon>
        <taxon>Alteromonadales</taxon>
        <taxon>Shewanellaceae</taxon>
        <taxon>Shewanella</taxon>
    </lineage>
</organism>
<keyword evidence="2" id="KW-1185">Reference proteome</keyword>